<reference evidence="2" key="1">
    <citation type="submission" date="2022-07" db="EMBL/GenBank/DDBJ databases">
        <title>Isolation, identification, and degradation of a PFOSA degrading strain from sewage treatment plant.</title>
        <authorList>
            <person name="Zhang L."/>
            <person name="Huo Y."/>
        </authorList>
    </citation>
    <scope>NUCLEOTIDE SEQUENCE</scope>
    <source>
        <strain evidence="2">C1</strain>
    </source>
</reference>
<dbReference type="Proteomes" id="UP001059844">
    <property type="component" value="Chromosome"/>
</dbReference>
<accession>A0ABY5IRV6</accession>
<name>A0ABY5IRV6_9FLAO</name>
<dbReference type="EMBL" id="CP101751">
    <property type="protein sequence ID" value="UUC45583.1"/>
    <property type="molecule type" value="Genomic_DNA"/>
</dbReference>
<keyword evidence="1" id="KW-1133">Transmembrane helix</keyword>
<dbReference type="RefSeq" id="WP_256551276.1">
    <property type="nucleotide sequence ID" value="NZ_CP101751.1"/>
</dbReference>
<sequence>MQITQTQKKYALIGFGVVVAGVAGYFFYNKVIKPAGDKGAAIDPTGNGTVTSPNVPTQTFNAARIADDLYRAMEGAGYASFLNPNERDQIFKALEPVKTEAQFKQVSDKFGRRSYNTLYGNQVNWNPFASLPLLPLRTWLETELEYEDYILLKKKYPNYL</sequence>
<organism evidence="2 3">
    <name type="scientific">Flavobacterium cerinum</name>
    <dbReference type="NCBI Taxonomy" id="2502784"/>
    <lineage>
        <taxon>Bacteria</taxon>
        <taxon>Pseudomonadati</taxon>
        <taxon>Bacteroidota</taxon>
        <taxon>Flavobacteriia</taxon>
        <taxon>Flavobacteriales</taxon>
        <taxon>Flavobacteriaceae</taxon>
        <taxon>Flavobacterium</taxon>
    </lineage>
</organism>
<evidence type="ECO:0000313" key="3">
    <source>
        <dbReference type="Proteomes" id="UP001059844"/>
    </source>
</evidence>
<gene>
    <name evidence="2" type="ORF">NOX80_18425</name>
</gene>
<feature type="transmembrane region" description="Helical" evidence="1">
    <location>
        <begin position="12"/>
        <end position="28"/>
    </location>
</feature>
<evidence type="ECO:0000256" key="1">
    <source>
        <dbReference type="SAM" id="Phobius"/>
    </source>
</evidence>
<proteinExistence type="predicted"/>
<protein>
    <submittedName>
        <fullName evidence="2">Uncharacterized protein</fullName>
    </submittedName>
</protein>
<evidence type="ECO:0000313" key="2">
    <source>
        <dbReference type="EMBL" id="UUC45583.1"/>
    </source>
</evidence>
<keyword evidence="3" id="KW-1185">Reference proteome</keyword>
<keyword evidence="1" id="KW-0472">Membrane</keyword>
<keyword evidence="1" id="KW-0812">Transmembrane</keyword>